<dbReference type="Proteomes" id="UP000515202">
    <property type="component" value="Unplaced"/>
</dbReference>
<evidence type="ECO:0000256" key="6">
    <source>
        <dbReference type="ARBA" id="ARBA00023136"/>
    </source>
</evidence>
<feature type="non-terminal residue" evidence="13">
    <location>
        <position position="176"/>
    </location>
</feature>
<dbReference type="KEGG" id="pvp:105295893"/>
<dbReference type="GO" id="GO:0045954">
    <property type="term" value="P:positive regulation of natural killer cell mediated cytotoxicity"/>
    <property type="evidence" value="ECO:0007669"/>
    <property type="project" value="TreeGrafter"/>
</dbReference>
<dbReference type="PANTHER" id="PTHR22800:SF252">
    <property type="entry name" value="NATURAL KILLER CELLS ANTIGEN CD94"/>
    <property type="match status" value="1"/>
</dbReference>
<sequence length="176" mass="20146">MAGFQTTPWRLISGILGVMCLVLMATLGMLLKFSVTKSSSQPTPSPEPTLEPQEGSGCCPCQEKWIGYQCNCYFISNERKTWAESRNFCASQNSSLLKLKNRDVLSFIKSNIAFYWIGLFYNKDHRAWVWEDGSAFSQDLFSLSQNVNIQKCIAYNPSKTVSEEYCRYKNHFICKQ</sequence>
<keyword evidence="5 10" id="KW-1133">Transmembrane helix</keyword>
<dbReference type="PROSITE" id="PS50041">
    <property type="entry name" value="C_TYPE_LECTIN_2"/>
    <property type="match status" value="1"/>
</dbReference>
<name>A0A6P3QPS4_PTEVA</name>
<dbReference type="CDD" id="cd03593">
    <property type="entry name" value="CLECT_NK_receptors_like"/>
    <property type="match status" value="1"/>
</dbReference>
<evidence type="ECO:0000256" key="3">
    <source>
        <dbReference type="ARBA" id="ARBA00022734"/>
    </source>
</evidence>
<dbReference type="SUPFAM" id="SSF56436">
    <property type="entry name" value="C-type lectin-like"/>
    <property type="match status" value="1"/>
</dbReference>
<comment type="subcellular location">
    <subcellularLocation>
        <location evidence="1">Membrane</location>
        <topology evidence="1">Single-pass type II membrane protein</topology>
    </subcellularLocation>
</comment>
<dbReference type="GO" id="GO:0030246">
    <property type="term" value="F:carbohydrate binding"/>
    <property type="evidence" value="ECO:0007669"/>
    <property type="project" value="UniProtKB-KW"/>
</dbReference>
<dbReference type="InterPro" id="IPR033992">
    <property type="entry name" value="NKR-like_CTLD"/>
</dbReference>
<keyword evidence="2 10" id="KW-0812">Transmembrane</keyword>
<evidence type="ECO:0000313" key="13">
    <source>
        <dbReference type="RefSeq" id="XP_011364041.1"/>
    </source>
</evidence>
<dbReference type="GO" id="GO:0002223">
    <property type="term" value="P:stimulatory C-type lectin receptor signaling pathway"/>
    <property type="evidence" value="ECO:0007669"/>
    <property type="project" value="TreeGrafter"/>
</dbReference>
<feature type="domain" description="C-type lectin" evidence="11">
    <location>
        <begin position="68"/>
        <end position="175"/>
    </location>
</feature>
<dbReference type="AlphaFoldDB" id="A0A6P3QPS4"/>
<keyword evidence="4" id="KW-0735">Signal-anchor</keyword>
<keyword evidence="6 10" id="KW-0472">Membrane</keyword>
<reference evidence="13" key="1">
    <citation type="submission" date="2025-08" db="UniProtKB">
        <authorList>
            <consortium name="RefSeq"/>
        </authorList>
    </citation>
    <scope>IDENTIFICATION</scope>
    <source>
        <tissue evidence="13">Kidney</tissue>
    </source>
</reference>
<accession>A0A6P3QPS4</accession>
<feature type="transmembrane region" description="Helical" evidence="10">
    <location>
        <begin position="12"/>
        <end position="31"/>
    </location>
</feature>
<keyword evidence="3" id="KW-0430">Lectin</keyword>
<evidence type="ECO:0000313" key="12">
    <source>
        <dbReference type="Proteomes" id="UP000515202"/>
    </source>
</evidence>
<evidence type="ECO:0000256" key="9">
    <source>
        <dbReference type="ARBA" id="ARBA00041489"/>
    </source>
</evidence>
<dbReference type="InterPro" id="IPR016187">
    <property type="entry name" value="CTDL_fold"/>
</dbReference>
<evidence type="ECO:0000256" key="8">
    <source>
        <dbReference type="ARBA" id="ARBA00041193"/>
    </source>
</evidence>
<gene>
    <name evidence="13" type="primary">LOC105295893</name>
</gene>
<evidence type="ECO:0000256" key="10">
    <source>
        <dbReference type="SAM" id="Phobius"/>
    </source>
</evidence>
<dbReference type="PANTHER" id="PTHR22800">
    <property type="entry name" value="C-TYPE LECTIN PROTEINS"/>
    <property type="match status" value="1"/>
</dbReference>
<keyword evidence="7" id="KW-0325">Glycoprotein</keyword>
<proteinExistence type="predicted"/>
<dbReference type="InterPro" id="IPR001304">
    <property type="entry name" value="C-type_lectin-like"/>
</dbReference>
<dbReference type="SMART" id="SM00034">
    <property type="entry name" value="CLECT"/>
    <property type="match status" value="1"/>
</dbReference>
<evidence type="ECO:0000259" key="11">
    <source>
        <dbReference type="PROSITE" id="PS50041"/>
    </source>
</evidence>
<organism evidence="12 13">
    <name type="scientific">Pteropus vampyrus</name>
    <name type="common">Large flying fox</name>
    <dbReference type="NCBI Taxonomy" id="132908"/>
    <lineage>
        <taxon>Eukaryota</taxon>
        <taxon>Metazoa</taxon>
        <taxon>Chordata</taxon>
        <taxon>Craniata</taxon>
        <taxon>Vertebrata</taxon>
        <taxon>Euteleostomi</taxon>
        <taxon>Mammalia</taxon>
        <taxon>Eutheria</taxon>
        <taxon>Laurasiatheria</taxon>
        <taxon>Chiroptera</taxon>
        <taxon>Yinpterochiroptera</taxon>
        <taxon>Pteropodoidea</taxon>
        <taxon>Pteropodidae</taxon>
        <taxon>Pteropodinae</taxon>
        <taxon>Pteropus</taxon>
    </lineage>
</organism>
<dbReference type="RefSeq" id="XP_011364041.1">
    <property type="nucleotide sequence ID" value="XM_011365739.1"/>
</dbReference>
<evidence type="ECO:0000256" key="4">
    <source>
        <dbReference type="ARBA" id="ARBA00022968"/>
    </source>
</evidence>
<dbReference type="InterPro" id="IPR016186">
    <property type="entry name" value="C-type_lectin-like/link_sf"/>
</dbReference>
<dbReference type="Pfam" id="PF00059">
    <property type="entry name" value="Lectin_C"/>
    <property type="match status" value="1"/>
</dbReference>
<dbReference type="Gene3D" id="3.10.100.10">
    <property type="entry name" value="Mannose-Binding Protein A, subunit A"/>
    <property type="match status" value="1"/>
</dbReference>
<dbReference type="GeneID" id="105295893"/>
<evidence type="ECO:0000256" key="5">
    <source>
        <dbReference type="ARBA" id="ARBA00022989"/>
    </source>
</evidence>
<evidence type="ECO:0000256" key="2">
    <source>
        <dbReference type="ARBA" id="ARBA00022692"/>
    </source>
</evidence>
<dbReference type="OrthoDB" id="8950604at2759"/>
<protein>
    <recommendedName>
        <fullName evidence="8">Natural killer cells antigen CD94</fullName>
    </recommendedName>
    <alternativeName>
        <fullName evidence="9">Killer cell lectin-like receptor subfamily D member 1</fullName>
    </alternativeName>
</protein>
<dbReference type="InterPro" id="IPR050919">
    <property type="entry name" value="NKG2/CD94_NK_receptors"/>
</dbReference>
<keyword evidence="12" id="KW-1185">Reference proteome</keyword>
<evidence type="ECO:0000256" key="1">
    <source>
        <dbReference type="ARBA" id="ARBA00004606"/>
    </source>
</evidence>
<dbReference type="GO" id="GO:0016020">
    <property type="term" value="C:membrane"/>
    <property type="evidence" value="ECO:0007669"/>
    <property type="project" value="UniProtKB-SubCell"/>
</dbReference>
<evidence type="ECO:0000256" key="7">
    <source>
        <dbReference type="ARBA" id="ARBA00023180"/>
    </source>
</evidence>